<gene>
    <name evidence="1" type="ORF">EWM57_17475</name>
</gene>
<evidence type="ECO:0000313" key="1">
    <source>
        <dbReference type="EMBL" id="RYU77652.1"/>
    </source>
</evidence>
<dbReference type="AlphaFoldDB" id="A0A4Q5L7S7"/>
<dbReference type="OrthoDB" id="1255371at2"/>
<organism evidence="1 2">
    <name type="scientific">Hymenobacter persicinus</name>
    <dbReference type="NCBI Taxonomy" id="2025506"/>
    <lineage>
        <taxon>Bacteria</taxon>
        <taxon>Pseudomonadati</taxon>
        <taxon>Bacteroidota</taxon>
        <taxon>Cytophagia</taxon>
        <taxon>Cytophagales</taxon>
        <taxon>Hymenobacteraceae</taxon>
        <taxon>Hymenobacter</taxon>
    </lineage>
</organism>
<sequence length="187" mass="20163">MSPFLLSFFLLAGLRPPTATPAAHPSGSLATATPVDFWRELPTTQARRLGKARLTPTRYRVFALDLAGLRRTLAPATADSGPDLLLPLPDGSRQLYHLRASTTMAPELAARYPTLRTYAGQSATAPADYVRLEVTSTGLHALLVRAGRTLLIEPYRAGDTQHYICFDKAALPAGSKPAFEIPGGPQR</sequence>
<dbReference type="Proteomes" id="UP000294155">
    <property type="component" value="Unassembled WGS sequence"/>
</dbReference>
<dbReference type="RefSeq" id="WP_129922444.1">
    <property type="nucleotide sequence ID" value="NZ_SEWE01000047.1"/>
</dbReference>
<name>A0A4Q5L7S7_9BACT</name>
<proteinExistence type="predicted"/>
<dbReference type="EMBL" id="SEWE01000047">
    <property type="protein sequence ID" value="RYU77652.1"/>
    <property type="molecule type" value="Genomic_DNA"/>
</dbReference>
<keyword evidence="2" id="KW-1185">Reference proteome</keyword>
<protein>
    <submittedName>
        <fullName evidence="1">Uncharacterized protein</fullName>
    </submittedName>
</protein>
<comment type="caution">
    <text evidence="1">The sequence shown here is derived from an EMBL/GenBank/DDBJ whole genome shotgun (WGS) entry which is preliminary data.</text>
</comment>
<evidence type="ECO:0000313" key="2">
    <source>
        <dbReference type="Proteomes" id="UP000294155"/>
    </source>
</evidence>
<accession>A0A4Q5L7S7</accession>
<reference evidence="1 2" key="1">
    <citation type="submission" date="2019-02" db="EMBL/GenBank/DDBJ databases">
        <title>Bacterial novel species isolated from soil.</title>
        <authorList>
            <person name="Jung H.-Y."/>
        </authorList>
    </citation>
    <scope>NUCLEOTIDE SEQUENCE [LARGE SCALE GENOMIC DNA]</scope>
    <source>
        <strain evidence="1 2">1-3-3-3</strain>
    </source>
</reference>